<protein>
    <submittedName>
        <fullName evidence="3">Universal stress protein</fullName>
    </submittedName>
</protein>
<accession>A0ABT8SEA3</accession>
<dbReference type="Proteomes" id="UP001169027">
    <property type="component" value="Unassembled WGS sequence"/>
</dbReference>
<dbReference type="CDD" id="cd00293">
    <property type="entry name" value="USP-like"/>
    <property type="match status" value="1"/>
</dbReference>
<dbReference type="PANTHER" id="PTHR46268">
    <property type="entry name" value="STRESS RESPONSE PROTEIN NHAX"/>
    <property type="match status" value="1"/>
</dbReference>
<feature type="domain" description="UspA" evidence="2">
    <location>
        <begin position="134"/>
        <end position="274"/>
    </location>
</feature>
<dbReference type="SUPFAM" id="SSF52402">
    <property type="entry name" value="Adenine nucleotide alpha hydrolases-like"/>
    <property type="match status" value="2"/>
</dbReference>
<keyword evidence="4" id="KW-1185">Reference proteome</keyword>
<dbReference type="InterPro" id="IPR006016">
    <property type="entry name" value="UspA"/>
</dbReference>
<dbReference type="PRINTS" id="PR01438">
    <property type="entry name" value="UNVRSLSTRESS"/>
</dbReference>
<dbReference type="PANTHER" id="PTHR46268:SF15">
    <property type="entry name" value="UNIVERSAL STRESS PROTEIN HP_0031"/>
    <property type="match status" value="1"/>
</dbReference>
<proteinExistence type="inferred from homology"/>
<reference evidence="3" key="1">
    <citation type="submission" date="2023-06" db="EMBL/GenBank/DDBJ databases">
        <authorList>
            <person name="Jiang Y."/>
            <person name="Liu Q."/>
        </authorList>
    </citation>
    <scope>NUCLEOTIDE SEQUENCE</scope>
    <source>
        <strain evidence="3">CGMCC 1.12090</strain>
    </source>
</reference>
<dbReference type="EMBL" id="JAUKVY010000030">
    <property type="protein sequence ID" value="MDO1536659.1"/>
    <property type="molecule type" value="Genomic_DNA"/>
</dbReference>
<comment type="similarity">
    <text evidence="1">Belongs to the universal stress protein A family.</text>
</comment>
<feature type="domain" description="UspA" evidence="2">
    <location>
        <begin position="3"/>
        <end position="127"/>
    </location>
</feature>
<dbReference type="Gene3D" id="3.40.50.12370">
    <property type="match status" value="1"/>
</dbReference>
<organism evidence="3 4">
    <name type="scientific">Variovorax ginsengisoli</name>
    <dbReference type="NCBI Taxonomy" id="363844"/>
    <lineage>
        <taxon>Bacteria</taxon>
        <taxon>Pseudomonadati</taxon>
        <taxon>Pseudomonadota</taxon>
        <taxon>Betaproteobacteria</taxon>
        <taxon>Burkholderiales</taxon>
        <taxon>Comamonadaceae</taxon>
        <taxon>Variovorax</taxon>
    </lineage>
</organism>
<gene>
    <name evidence="3" type="ORF">Q2T77_30735</name>
</gene>
<dbReference type="RefSeq" id="WP_301814806.1">
    <property type="nucleotide sequence ID" value="NZ_JAUJZH010000030.1"/>
</dbReference>
<name>A0ABT8SEA3_9BURK</name>
<evidence type="ECO:0000313" key="4">
    <source>
        <dbReference type="Proteomes" id="UP001169027"/>
    </source>
</evidence>
<evidence type="ECO:0000259" key="2">
    <source>
        <dbReference type="Pfam" id="PF00582"/>
    </source>
</evidence>
<evidence type="ECO:0000313" key="3">
    <source>
        <dbReference type="EMBL" id="MDO1536659.1"/>
    </source>
</evidence>
<dbReference type="InterPro" id="IPR006015">
    <property type="entry name" value="Universal_stress_UspA"/>
</dbReference>
<comment type="caution">
    <text evidence="3">The sequence shown here is derived from an EMBL/GenBank/DDBJ whole genome shotgun (WGS) entry which is preliminary data.</text>
</comment>
<evidence type="ECO:0000256" key="1">
    <source>
        <dbReference type="ARBA" id="ARBA00008791"/>
    </source>
</evidence>
<sequence length="306" mass="34525">MKFHSILAITDLSPRSNRAVLRASMLASQQRALLKIMYAPSSLDGSTIEDVEQQLKRIAAEVHTRFGILVKMIPDTSGHLEAVAEEARWADLLVLSERWEKSTEAFFRGQPIERLQRLVPCPILVVKLEVFHRYRRILVAVDFTPYSKKLLKLARWLDSDARIEPFHARSTMLGGNLRYQDVSKQSILPFRSQTNDAQEHSLQAGDSIAQKRNRIATVLGRNGVARQAVIHQQHLDADLIVVGKRRSSGLSDFLFGSVAHLVLRWSSRDVLLVPHDMRIDPNPELAASFTSSSGQIVLRDHLSLVM</sequence>
<dbReference type="Pfam" id="PF00582">
    <property type="entry name" value="Usp"/>
    <property type="match status" value="2"/>
</dbReference>